<dbReference type="InterPro" id="IPR039896">
    <property type="entry name" value="Red-like"/>
</dbReference>
<dbReference type="EMBL" id="JAANQT010000631">
    <property type="protein sequence ID" value="KAG1309481.1"/>
    <property type="molecule type" value="Genomic_DNA"/>
</dbReference>
<reference evidence="8" key="1">
    <citation type="journal article" date="2020" name="Microb. Genom.">
        <title>Genetic diversity of clinical and environmental Mucorales isolates obtained from an investigation of mucormycosis cases among solid organ transplant recipients.</title>
        <authorList>
            <person name="Nguyen M.H."/>
            <person name="Kaul D."/>
            <person name="Muto C."/>
            <person name="Cheng S.J."/>
            <person name="Richter R.A."/>
            <person name="Bruno V.M."/>
            <person name="Liu G."/>
            <person name="Beyhan S."/>
            <person name="Sundermann A.J."/>
            <person name="Mounaud S."/>
            <person name="Pasculle A.W."/>
            <person name="Nierman W.C."/>
            <person name="Driscoll E."/>
            <person name="Cumbie R."/>
            <person name="Clancy C.J."/>
            <person name="Dupont C.L."/>
        </authorList>
    </citation>
    <scope>NUCLEOTIDE SEQUENCE</scope>
    <source>
        <strain evidence="8">GL11</strain>
    </source>
</reference>
<dbReference type="GO" id="GO:0005634">
    <property type="term" value="C:nucleus"/>
    <property type="evidence" value="ECO:0007669"/>
    <property type="project" value="UniProtKB-SubCell"/>
</dbReference>
<proteinExistence type="inferred from homology"/>
<feature type="compositionally biased region" description="Basic and acidic residues" evidence="5">
    <location>
        <begin position="94"/>
        <end position="104"/>
    </location>
</feature>
<evidence type="ECO:0000259" key="6">
    <source>
        <dbReference type="Pfam" id="PF07807"/>
    </source>
</evidence>
<feature type="compositionally biased region" description="Basic residues" evidence="5">
    <location>
        <begin position="46"/>
        <end position="57"/>
    </location>
</feature>
<dbReference type="InterPro" id="IPR012492">
    <property type="entry name" value="RED_C"/>
</dbReference>
<comment type="caution">
    <text evidence="8">The sequence shown here is derived from an EMBL/GenBank/DDBJ whole genome shotgun (WGS) entry which is preliminary data.</text>
</comment>
<evidence type="ECO:0000256" key="3">
    <source>
        <dbReference type="ARBA" id="ARBA00022737"/>
    </source>
</evidence>
<feature type="region of interest" description="Disordered" evidence="5">
    <location>
        <begin position="1"/>
        <end position="108"/>
    </location>
</feature>
<evidence type="ECO:0000313" key="9">
    <source>
        <dbReference type="Proteomes" id="UP000716291"/>
    </source>
</evidence>
<keyword evidence="4" id="KW-0539">Nucleus</keyword>
<feature type="compositionally biased region" description="Polar residues" evidence="5">
    <location>
        <begin position="495"/>
        <end position="507"/>
    </location>
</feature>
<feature type="compositionally biased region" description="Acidic residues" evidence="5">
    <location>
        <begin position="405"/>
        <end position="416"/>
    </location>
</feature>
<protein>
    <recommendedName>
        <fullName evidence="10">RED-like N-terminal domain-containing protein</fullName>
    </recommendedName>
</protein>
<evidence type="ECO:0000256" key="4">
    <source>
        <dbReference type="ARBA" id="ARBA00023242"/>
    </source>
</evidence>
<feature type="compositionally biased region" description="Basic and acidic residues" evidence="5">
    <location>
        <begin position="417"/>
        <end position="427"/>
    </location>
</feature>
<dbReference type="Pfam" id="PF07807">
    <property type="entry name" value="RED_C"/>
    <property type="match status" value="1"/>
</dbReference>
<feature type="compositionally biased region" description="Basic and acidic residues" evidence="5">
    <location>
        <begin position="477"/>
        <end position="492"/>
    </location>
</feature>
<feature type="domain" description="Protein RED C-terminal" evidence="6">
    <location>
        <begin position="427"/>
        <end position="501"/>
    </location>
</feature>
<sequence length="507" mass="58597">MSEGLTQDDFRRLMATPRQPNPTDETTHPSHPKTPKSTGAVFAKPHSLRRKVFHKKNDKPEPPEHVSHYRDRAAERRQQEQDEDGEETQLTTEELLKRTQREVDEGLSTGEVYEQSKYLGGDVDHTHLVKGLDFALLNRVRREMEESPGEEEEKEEKVPIEVMMESKPTFSSVMAKNIYNQIMNQDKDSYQRVELFEPGRMSFVFELADEIGHYSDAFAVPTAVIKSKAEAEAKSSELFAETDLVIEKISKVMTTVRYGDQTRKPERMVQRTRAELTSEPVAMMEDGFSGDIFAGVGRDYELDESALESYHKRAEDTTTKTTENKKSYFEGIREEEEEEDEVMPDAKETVASILSQAKEEEPKKKKRKREDEMMVDDDAADIDMFGLGTSALPTSFDERSMVAYEEGEEEEEEEEGESKTRLIDHGTNRNKKAQLTRWDFETDEEWQKYKDSIEILPKSAIQFGVKMNDGRKRNKEKKSLTDKQRLDRDYRQVKNIMSQKYGQSLDK</sequence>
<keyword evidence="3" id="KW-0677">Repeat</keyword>
<gene>
    <name evidence="8" type="ORF">G6F64_005281</name>
</gene>
<accession>A0A9P6XB52</accession>
<evidence type="ECO:0000256" key="2">
    <source>
        <dbReference type="ARBA" id="ARBA00006660"/>
    </source>
</evidence>
<evidence type="ECO:0000256" key="5">
    <source>
        <dbReference type="SAM" id="MobiDB-lite"/>
    </source>
</evidence>
<comment type="similarity">
    <text evidence="2">Belongs to the RED family.</text>
</comment>
<organism evidence="8 9">
    <name type="scientific">Rhizopus oryzae</name>
    <name type="common">Mucormycosis agent</name>
    <name type="synonym">Rhizopus arrhizus var. delemar</name>
    <dbReference type="NCBI Taxonomy" id="64495"/>
    <lineage>
        <taxon>Eukaryota</taxon>
        <taxon>Fungi</taxon>
        <taxon>Fungi incertae sedis</taxon>
        <taxon>Mucoromycota</taxon>
        <taxon>Mucoromycotina</taxon>
        <taxon>Mucoromycetes</taxon>
        <taxon>Mucorales</taxon>
        <taxon>Mucorineae</taxon>
        <taxon>Rhizopodaceae</taxon>
        <taxon>Rhizopus</taxon>
    </lineage>
</organism>
<feature type="compositionally biased region" description="Basic and acidic residues" evidence="5">
    <location>
        <begin position="58"/>
        <end position="80"/>
    </location>
</feature>
<dbReference type="AlphaFoldDB" id="A0A9P6XB52"/>
<dbReference type="Pfam" id="PF07808">
    <property type="entry name" value="RED_N"/>
    <property type="match status" value="1"/>
</dbReference>
<name>A0A9P6XB52_RHIOR</name>
<dbReference type="Proteomes" id="UP000716291">
    <property type="component" value="Unassembled WGS sequence"/>
</dbReference>
<feature type="region of interest" description="Disordered" evidence="5">
    <location>
        <begin position="403"/>
        <end position="432"/>
    </location>
</feature>
<evidence type="ECO:0000313" key="8">
    <source>
        <dbReference type="EMBL" id="KAG1309481.1"/>
    </source>
</evidence>
<dbReference type="PANTHER" id="PTHR12765">
    <property type="entry name" value="RED PROTEIN IK FACTOR CYTOKINE IK"/>
    <property type="match status" value="1"/>
</dbReference>
<evidence type="ECO:0000259" key="7">
    <source>
        <dbReference type="Pfam" id="PF07808"/>
    </source>
</evidence>
<evidence type="ECO:0000256" key="1">
    <source>
        <dbReference type="ARBA" id="ARBA00004123"/>
    </source>
</evidence>
<comment type="subcellular location">
    <subcellularLocation>
        <location evidence="1">Nucleus</location>
    </subcellularLocation>
</comment>
<dbReference type="InterPro" id="IPR012916">
    <property type="entry name" value="RED_N"/>
</dbReference>
<keyword evidence="9" id="KW-1185">Reference proteome</keyword>
<feature type="region of interest" description="Disordered" evidence="5">
    <location>
        <begin position="353"/>
        <end position="374"/>
    </location>
</feature>
<evidence type="ECO:0008006" key="10">
    <source>
        <dbReference type="Google" id="ProtNLM"/>
    </source>
</evidence>
<feature type="domain" description="RED-like N-terminal" evidence="7">
    <location>
        <begin position="55"/>
        <end position="264"/>
    </location>
</feature>
<feature type="region of interest" description="Disordered" evidence="5">
    <location>
        <begin position="466"/>
        <end position="507"/>
    </location>
</feature>